<gene>
    <name evidence="8" type="ORF">M0813_25092</name>
</gene>
<dbReference type="PROSITE" id="PS50011">
    <property type="entry name" value="PROTEIN_KINASE_DOM"/>
    <property type="match status" value="1"/>
</dbReference>
<feature type="region of interest" description="Disordered" evidence="6">
    <location>
        <begin position="327"/>
        <end position="374"/>
    </location>
</feature>
<evidence type="ECO:0000256" key="3">
    <source>
        <dbReference type="ARBA" id="ARBA00022741"/>
    </source>
</evidence>
<evidence type="ECO:0000259" key="7">
    <source>
        <dbReference type="PROSITE" id="PS50011"/>
    </source>
</evidence>
<evidence type="ECO:0000256" key="6">
    <source>
        <dbReference type="SAM" id="MobiDB-lite"/>
    </source>
</evidence>
<dbReference type="EMBL" id="JAOAOG010000222">
    <property type="protein sequence ID" value="KAJ6239536.1"/>
    <property type="molecule type" value="Genomic_DNA"/>
</dbReference>
<keyword evidence="4" id="KW-0418">Kinase</keyword>
<feature type="compositionally biased region" description="Low complexity" evidence="6">
    <location>
        <begin position="521"/>
        <end position="539"/>
    </location>
</feature>
<protein>
    <submittedName>
        <fullName evidence="8">Kp78a-related</fullName>
    </submittedName>
</protein>
<evidence type="ECO:0000313" key="8">
    <source>
        <dbReference type="EMBL" id="KAJ6239536.1"/>
    </source>
</evidence>
<organism evidence="8 9">
    <name type="scientific">Anaeramoeba flamelloides</name>
    <dbReference type="NCBI Taxonomy" id="1746091"/>
    <lineage>
        <taxon>Eukaryota</taxon>
        <taxon>Metamonada</taxon>
        <taxon>Anaeramoebidae</taxon>
        <taxon>Anaeramoeba</taxon>
    </lineage>
</organism>
<name>A0ABQ8Y456_9EUKA</name>
<dbReference type="Pfam" id="PF00069">
    <property type="entry name" value="Pkinase"/>
    <property type="match status" value="1"/>
</dbReference>
<keyword evidence="9" id="KW-1185">Reference proteome</keyword>
<sequence>MNIKKVGPYIVVKSGVHCEDGTEVAIKVIQKSKLSEETDLLQKFRKEMTLQRIFSHPNVIKTRRVIETETHLFLVLEKLSKGELFDYIVENDYLPSDQARKFFRQIIFGLEYIHSFCIAHRDLKPENILLDENLNVKIADFGMAHINEMNTLLKTACGSPHYVAPEILKREKYNGMVTDIWSCGVILYALLTGSLPFNEESYTELTMVIKKGKINYHNHSLKESEKDLIQQMLTVDPKKRITIEGIKKHPWFVENIPKGYQFPKVEKKILKNIQKPIPYSNLNKSSLQQLESIQKTNMESLLIDLRKEGSNETKILYQIINKTKKHLETENSRLPNNGKQSNKKNNNTKQKKKKRSSSFQRIGKTNTRKKSLKDFSKIQPLKSNFYFEEKTKITQLDILIKKTNKENKITMNELFEIALKLDIFDINFNKRNKKDKNKDKRVSKNNRENNTAKNTLEIIKKKKKRTNSITSKFKLFTKTLNNTTKQNENLPSKNTKQNNKKSENNPINSEKSRKNEDDTDNSYNSITSTTNKTNTPNTTDIKKENNNNNRNNQPTHLGNSNNIIKDIQTIFKKLNFNKINFDYKKKVIIEQLMDNNLYKNISNSNTSKLLIKFIETRLYRFGSTKKQVQKYLVNYQLNSENLLKDKSEFCSLNNKTQKKINQKLKTHLKNMKKQLFKRIGNSHNIPTYQFPDRLIGISSSNNIFEVITQLQSALTINGFDWKHQKPRELKMNNQQINLKMKIQIQILPFEKIVNKICNNYLSERDDNFNNNDNTSNKKLLKKKKKIHTKTINQILKFNTENEKRKWNVFISIKNYSNNKKNISKHAKNIIKFVNH</sequence>
<dbReference type="PANTHER" id="PTHR24346:SF82">
    <property type="entry name" value="KP78A-RELATED"/>
    <property type="match status" value="1"/>
</dbReference>
<dbReference type="InterPro" id="IPR000719">
    <property type="entry name" value="Prot_kinase_dom"/>
</dbReference>
<dbReference type="SUPFAM" id="SSF56112">
    <property type="entry name" value="Protein kinase-like (PK-like)"/>
    <property type="match status" value="1"/>
</dbReference>
<dbReference type="PROSITE" id="PS00108">
    <property type="entry name" value="PROTEIN_KINASE_ST"/>
    <property type="match status" value="1"/>
</dbReference>
<reference evidence="8" key="1">
    <citation type="submission" date="2022-08" db="EMBL/GenBank/DDBJ databases">
        <title>Novel sulfate-reducing endosymbionts in the free-living metamonad Anaeramoeba.</title>
        <authorList>
            <person name="Jerlstrom-Hultqvist J."/>
            <person name="Cepicka I."/>
            <person name="Gallot-Lavallee L."/>
            <person name="Salas-Leiva D."/>
            <person name="Curtis B.A."/>
            <person name="Zahonova K."/>
            <person name="Pipaliya S."/>
            <person name="Dacks J."/>
            <person name="Roger A.J."/>
        </authorList>
    </citation>
    <scope>NUCLEOTIDE SEQUENCE</scope>
    <source>
        <strain evidence="8">Schooner1</strain>
    </source>
</reference>
<comment type="caution">
    <text evidence="8">The sequence shown here is derived from an EMBL/GenBank/DDBJ whole genome shotgun (WGS) entry which is preliminary data.</text>
</comment>
<feature type="region of interest" description="Disordered" evidence="6">
    <location>
        <begin position="480"/>
        <end position="560"/>
    </location>
</feature>
<dbReference type="InterPro" id="IPR008271">
    <property type="entry name" value="Ser/Thr_kinase_AS"/>
</dbReference>
<keyword evidence="1" id="KW-0723">Serine/threonine-protein kinase</keyword>
<feature type="compositionally biased region" description="Polar residues" evidence="6">
    <location>
        <begin position="486"/>
        <end position="497"/>
    </location>
</feature>
<dbReference type="PANTHER" id="PTHR24346">
    <property type="entry name" value="MAP/MICROTUBULE AFFINITY-REGULATING KINASE"/>
    <property type="match status" value="1"/>
</dbReference>
<keyword evidence="3" id="KW-0547">Nucleotide-binding</keyword>
<evidence type="ECO:0000256" key="1">
    <source>
        <dbReference type="ARBA" id="ARBA00022527"/>
    </source>
</evidence>
<evidence type="ECO:0000256" key="2">
    <source>
        <dbReference type="ARBA" id="ARBA00022679"/>
    </source>
</evidence>
<dbReference type="SMART" id="SM00220">
    <property type="entry name" value="S_TKc"/>
    <property type="match status" value="1"/>
</dbReference>
<dbReference type="Proteomes" id="UP001150062">
    <property type="component" value="Unassembled WGS sequence"/>
</dbReference>
<feature type="compositionally biased region" description="Low complexity" evidence="6">
    <location>
        <begin position="336"/>
        <end position="348"/>
    </location>
</feature>
<dbReference type="InterPro" id="IPR011009">
    <property type="entry name" value="Kinase-like_dom_sf"/>
</dbReference>
<evidence type="ECO:0000256" key="4">
    <source>
        <dbReference type="ARBA" id="ARBA00022777"/>
    </source>
</evidence>
<proteinExistence type="predicted"/>
<feature type="domain" description="Protein kinase" evidence="7">
    <location>
        <begin position="1"/>
        <end position="252"/>
    </location>
</feature>
<evidence type="ECO:0000256" key="5">
    <source>
        <dbReference type="ARBA" id="ARBA00022840"/>
    </source>
</evidence>
<feature type="region of interest" description="Disordered" evidence="6">
    <location>
        <begin position="434"/>
        <end position="455"/>
    </location>
</feature>
<feature type="compositionally biased region" description="Basic and acidic residues" evidence="6">
    <location>
        <begin position="436"/>
        <end position="447"/>
    </location>
</feature>
<keyword evidence="2" id="KW-0808">Transferase</keyword>
<keyword evidence="5" id="KW-0067">ATP-binding</keyword>
<accession>A0ABQ8Y456</accession>
<dbReference type="Gene3D" id="1.10.510.10">
    <property type="entry name" value="Transferase(Phosphotransferase) domain 1"/>
    <property type="match status" value="1"/>
</dbReference>
<evidence type="ECO:0000313" key="9">
    <source>
        <dbReference type="Proteomes" id="UP001150062"/>
    </source>
</evidence>